<keyword evidence="9 14" id="KW-0326">Glycosidase</keyword>
<dbReference type="RefSeq" id="WP_234749122.1">
    <property type="nucleotide sequence ID" value="NZ_BAAAWN010000001.1"/>
</dbReference>
<protein>
    <recommendedName>
        <fullName evidence="5 13">Malto-oligosyltrehalose trehalohydrolase</fullName>
        <shortName evidence="14">MTHase</shortName>
        <ecNumber evidence="4 13">3.2.1.141</ecNumber>
    </recommendedName>
    <alternativeName>
        <fullName evidence="11 14">4-alpha-D-((1-&gt;4)-alpha-D-glucano)trehalose trehalohydrolase</fullName>
    </alternativeName>
    <alternativeName>
        <fullName evidence="10 14">Maltooligosyl trehalose trehalohydrolase</fullName>
    </alternativeName>
</protein>
<evidence type="ECO:0000256" key="8">
    <source>
        <dbReference type="ARBA" id="ARBA00023277"/>
    </source>
</evidence>
<evidence type="ECO:0000256" key="12">
    <source>
        <dbReference type="ARBA" id="ARBA00034013"/>
    </source>
</evidence>
<dbReference type="InterPro" id="IPR012768">
    <property type="entry name" value="Trehalose_TreZ"/>
</dbReference>
<gene>
    <name evidence="16" type="primary">treZ</name>
    <name evidence="16" type="ORF">ACFFP1_04720</name>
</gene>
<evidence type="ECO:0000313" key="16">
    <source>
        <dbReference type="EMBL" id="MFB9818802.1"/>
    </source>
</evidence>
<evidence type="ECO:0000256" key="13">
    <source>
        <dbReference type="NCBIfam" id="TIGR02402"/>
    </source>
</evidence>
<evidence type="ECO:0000256" key="4">
    <source>
        <dbReference type="ARBA" id="ARBA00012268"/>
    </source>
</evidence>
<feature type="domain" description="Glycosyl hydrolase family 13 catalytic" evidence="15">
    <location>
        <begin position="85"/>
        <end position="506"/>
    </location>
</feature>
<dbReference type="InterPro" id="IPR017853">
    <property type="entry name" value="GH"/>
</dbReference>
<dbReference type="PIRSF" id="PIRSF006337">
    <property type="entry name" value="Trehalose_TreZ"/>
    <property type="match status" value="1"/>
</dbReference>
<organism evidence="16 17">
    <name type="scientific">Arthrobacter ramosus</name>
    <dbReference type="NCBI Taxonomy" id="1672"/>
    <lineage>
        <taxon>Bacteria</taxon>
        <taxon>Bacillati</taxon>
        <taxon>Actinomycetota</taxon>
        <taxon>Actinomycetes</taxon>
        <taxon>Micrococcales</taxon>
        <taxon>Micrococcaceae</taxon>
        <taxon>Arthrobacter</taxon>
    </lineage>
</organism>
<dbReference type="CDD" id="cd11325">
    <property type="entry name" value="AmyAc_GTHase"/>
    <property type="match status" value="1"/>
</dbReference>
<dbReference type="SUPFAM" id="SSF51445">
    <property type="entry name" value="(Trans)glycosidases"/>
    <property type="match status" value="1"/>
</dbReference>
<evidence type="ECO:0000256" key="2">
    <source>
        <dbReference type="ARBA" id="ARBA00005199"/>
    </source>
</evidence>
<dbReference type="PANTHER" id="PTHR43651">
    <property type="entry name" value="1,4-ALPHA-GLUCAN-BRANCHING ENZYME"/>
    <property type="match status" value="1"/>
</dbReference>
<comment type="caution">
    <text evidence="16">The sequence shown here is derived from an EMBL/GenBank/DDBJ whole genome shotgun (WGS) entry which is preliminary data.</text>
</comment>
<evidence type="ECO:0000256" key="6">
    <source>
        <dbReference type="ARBA" id="ARBA00022490"/>
    </source>
</evidence>
<reference evidence="16 17" key="1">
    <citation type="submission" date="2024-09" db="EMBL/GenBank/DDBJ databases">
        <authorList>
            <person name="Sun Q."/>
            <person name="Mori K."/>
        </authorList>
    </citation>
    <scope>NUCLEOTIDE SEQUENCE [LARGE SCALE GENOMIC DNA]</scope>
    <source>
        <strain evidence="16 17">JCM 1334</strain>
    </source>
</reference>
<evidence type="ECO:0000313" key="17">
    <source>
        <dbReference type="Proteomes" id="UP001589702"/>
    </source>
</evidence>
<accession>A0ABV5XVR9</accession>
<dbReference type="SMART" id="SM00642">
    <property type="entry name" value="Aamy"/>
    <property type="match status" value="1"/>
</dbReference>
<keyword evidence="7 14" id="KW-0378">Hydrolase</keyword>
<evidence type="ECO:0000256" key="1">
    <source>
        <dbReference type="ARBA" id="ARBA00004496"/>
    </source>
</evidence>
<evidence type="ECO:0000256" key="11">
    <source>
        <dbReference type="ARBA" id="ARBA00033284"/>
    </source>
</evidence>
<dbReference type="InterPro" id="IPR022567">
    <property type="entry name" value="DUF3459"/>
</dbReference>
<comment type="catalytic activity">
    <reaction evidence="12 14">
        <text>hydrolysis of (1-&gt;4)-alpha-D-glucosidic linkage in 4-alpha-D-[(1-&gt;4)-alpha-D-glucanosyl]n trehalose to yield trehalose and (1-&gt;4)-alpha-D-glucan.</text>
        <dbReference type="EC" id="3.2.1.141"/>
    </reaction>
</comment>
<dbReference type="InterPro" id="IPR006047">
    <property type="entry name" value="GH13_cat_dom"/>
</dbReference>
<name>A0ABV5XVR9_ARTRM</name>
<dbReference type="EC" id="3.2.1.141" evidence="4 13"/>
<proteinExistence type="inferred from homology"/>
<comment type="pathway">
    <text evidence="2 14">Glycan biosynthesis; trehalose biosynthesis.</text>
</comment>
<dbReference type="CDD" id="cd02853">
    <property type="entry name" value="E_set_MTHase_like_N"/>
    <property type="match status" value="1"/>
</dbReference>
<dbReference type="PANTHER" id="PTHR43651:SF11">
    <property type="entry name" value="MALTO-OLIGOSYLTREHALOSE TREHALOHYDROLASE"/>
    <property type="match status" value="1"/>
</dbReference>
<evidence type="ECO:0000256" key="14">
    <source>
        <dbReference type="PIRNR" id="PIRNR006337"/>
    </source>
</evidence>
<dbReference type="SUPFAM" id="SSF81296">
    <property type="entry name" value="E set domains"/>
    <property type="match status" value="1"/>
</dbReference>
<dbReference type="Pfam" id="PF11941">
    <property type="entry name" value="DUF3459"/>
    <property type="match status" value="1"/>
</dbReference>
<keyword evidence="17" id="KW-1185">Reference proteome</keyword>
<dbReference type="GO" id="GO:0033942">
    <property type="term" value="F:4-alpha-D-(1-&gt;4)-alpha-D-glucanotrehalose trehalohydrolase activity"/>
    <property type="evidence" value="ECO:0007669"/>
    <property type="project" value="UniProtKB-EC"/>
</dbReference>
<evidence type="ECO:0000256" key="9">
    <source>
        <dbReference type="ARBA" id="ARBA00023295"/>
    </source>
</evidence>
<evidence type="ECO:0000256" key="3">
    <source>
        <dbReference type="ARBA" id="ARBA00008061"/>
    </source>
</evidence>
<evidence type="ECO:0000256" key="7">
    <source>
        <dbReference type="ARBA" id="ARBA00022801"/>
    </source>
</evidence>
<dbReference type="Gene3D" id="3.20.20.80">
    <property type="entry name" value="Glycosidases"/>
    <property type="match status" value="1"/>
</dbReference>
<keyword evidence="6" id="KW-0963">Cytoplasm</keyword>
<sequence>MAEKTSTGKRFDVWAPFAESVTLLAEGQHHEMRSLDGGAAGWWTADVPRRPGTDYGYLVNGEGPFPDPRSQRQPDGVHALSRTFDASSYAWNDADWAGRGLGGAVIYELHLGTFTPEGTLDAAVEKLDYLVELGIDFVELLPVNAFNGPHNWGYDGVLWFAVHEAYGGPEAYQRFVDAAHAAGLGVIQDVVYNHLGPSGNYLSKFGPYVKSGEGNTWGDSVNLDGPGSDDVRQYILDNAAMWLGDFHVDGLRLDAVHALRDERAVHILEDLASLADGIEAETGVPKTLIAESDLNNPRLIYRRDTNGYGLEGQWSDDFHHAVHVNLTGETAGYYADFDSLGALAKVLEHGFFHDGSYSSFRGRHHGRPIRPGLVHPAALVVCNQNHDQIGNRAAGDRLSSSLSYGGLALAAVLTMTSPFTPMLFMGEEFGASTPWQFFTSHPEEWLAKATADGRLKEFERMGWDPALVPNPQDPETFERSKLKWEEAHDGDHARLLDLYRALANLRRSTPELAGGGFTDTHVDFSEEDKWLVLSRGAVRVACNFGDRTLTKAMDGEVLLATDSAAAVGNGKLTLPGESAAVVRLK</sequence>
<dbReference type="InterPro" id="IPR044901">
    <property type="entry name" value="Trehalose_TreZ_E-set_sf"/>
</dbReference>
<evidence type="ECO:0000256" key="10">
    <source>
        <dbReference type="ARBA" id="ARBA00032057"/>
    </source>
</evidence>
<keyword evidence="8" id="KW-0119">Carbohydrate metabolism</keyword>
<comment type="subcellular location">
    <subcellularLocation>
        <location evidence="1">Cytoplasm</location>
    </subcellularLocation>
</comment>
<dbReference type="Proteomes" id="UP001589702">
    <property type="component" value="Unassembled WGS sequence"/>
</dbReference>
<dbReference type="EMBL" id="JBHMBC010000007">
    <property type="protein sequence ID" value="MFB9818802.1"/>
    <property type="molecule type" value="Genomic_DNA"/>
</dbReference>
<dbReference type="InterPro" id="IPR014756">
    <property type="entry name" value="Ig_E-set"/>
</dbReference>
<dbReference type="Gene3D" id="2.60.40.10">
    <property type="entry name" value="Immunoglobulins"/>
    <property type="match status" value="1"/>
</dbReference>
<dbReference type="Pfam" id="PF00128">
    <property type="entry name" value="Alpha-amylase"/>
    <property type="match status" value="1"/>
</dbReference>
<dbReference type="NCBIfam" id="TIGR02402">
    <property type="entry name" value="trehalose_TreZ"/>
    <property type="match status" value="1"/>
</dbReference>
<evidence type="ECO:0000256" key="5">
    <source>
        <dbReference type="ARBA" id="ARBA00015938"/>
    </source>
</evidence>
<dbReference type="Gene3D" id="1.10.10.760">
    <property type="entry name" value="E-set domains of sugar-utilizing enzymes"/>
    <property type="match status" value="1"/>
</dbReference>
<comment type="similarity">
    <text evidence="3 14">Belongs to the glycosyl hydrolase 13 family.</text>
</comment>
<evidence type="ECO:0000259" key="15">
    <source>
        <dbReference type="SMART" id="SM00642"/>
    </source>
</evidence>
<dbReference type="InterPro" id="IPR013783">
    <property type="entry name" value="Ig-like_fold"/>
</dbReference>